<dbReference type="Gene3D" id="1.20.120.1630">
    <property type="match status" value="1"/>
</dbReference>
<keyword evidence="3 5" id="KW-1133">Transmembrane helix</keyword>
<feature type="transmembrane region" description="Helical" evidence="5">
    <location>
        <begin position="68"/>
        <end position="89"/>
    </location>
</feature>
<dbReference type="RefSeq" id="WP_284313082.1">
    <property type="nucleotide sequence ID" value="NZ_BSPC01000026.1"/>
</dbReference>
<dbReference type="InterPro" id="IPR007269">
    <property type="entry name" value="ICMT_MeTrfase"/>
</dbReference>
<comment type="subcellular location">
    <subcellularLocation>
        <location evidence="1">Membrane</location>
        <topology evidence="1">Multi-pass membrane protein</topology>
    </subcellularLocation>
</comment>
<comment type="caution">
    <text evidence="6">The sequence shown here is derived from an EMBL/GenBank/DDBJ whole genome shotgun (WGS) entry which is preliminary data.</text>
</comment>
<evidence type="ECO:0000256" key="5">
    <source>
        <dbReference type="SAM" id="Phobius"/>
    </source>
</evidence>
<evidence type="ECO:0000256" key="3">
    <source>
        <dbReference type="ARBA" id="ARBA00022989"/>
    </source>
</evidence>
<feature type="transmembrane region" description="Helical" evidence="5">
    <location>
        <begin position="37"/>
        <end position="56"/>
    </location>
</feature>
<dbReference type="InterPro" id="IPR052527">
    <property type="entry name" value="Metal_cation-efflux_comp"/>
</dbReference>
<dbReference type="PANTHER" id="PTHR43847:SF1">
    <property type="entry name" value="BLL3993 PROTEIN"/>
    <property type="match status" value="1"/>
</dbReference>
<dbReference type="Pfam" id="PF04140">
    <property type="entry name" value="ICMT"/>
    <property type="match status" value="1"/>
</dbReference>
<accession>A0ABQ6CP47</accession>
<organism evidence="6 7">
    <name type="scientific">Labrys miyagiensis</name>
    <dbReference type="NCBI Taxonomy" id="346912"/>
    <lineage>
        <taxon>Bacteria</taxon>
        <taxon>Pseudomonadati</taxon>
        <taxon>Pseudomonadota</taxon>
        <taxon>Alphaproteobacteria</taxon>
        <taxon>Hyphomicrobiales</taxon>
        <taxon>Xanthobacteraceae</taxon>
        <taxon>Labrys</taxon>
    </lineage>
</organism>
<evidence type="ECO:0000256" key="2">
    <source>
        <dbReference type="ARBA" id="ARBA00022692"/>
    </source>
</evidence>
<keyword evidence="4 5" id="KW-0472">Membrane</keyword>
<dbReference type="EMBL" id="BSPC01000026">
    <property type="protein sequence ID" value="GLS20007.1"/>
    <property type="molecule type" value="Genomic_DNA"/>
</dbReference>
<dbReference type="PANTHER" id="PTHR43847">
    <property type="entry name" value="BLL3993 PROTEIN"/>
    <property type="match status" value="1"/>
</dbReference>
<keyword evidence="6" id="KW-0489">Methyltransferase</keyword>
<name>A0ABQ6CP47_9HYPH</name>
<evidence type="ECO:0000256" key="1">
    <source>
        <dbReference type="ARBA" id="ARBA00004141"/>
    </source>
</evidence>
<gene>
    <name evidence="6" type="ORF">GCM10007874_30240</name>
</gene>
<feature type="transmembrane region" description="Helical" evidence="5">
    <location>
        <begin position="121"/>
        <end position="154"/>
    </location>
</feature>
<dbReference type="Proteomes" id="UP001156882">
    <property type="component" value="Unassembled WGS sequence"/>
</dbReference>
<dbReference type="GO" id="GO:0032259">
    <property type="term" value="P:methylation"/>
    <property type="evidence" value="ECO:0007669"/>
    <property type="project" value="UniProtKB-KW"/>
</dbReference>
<keyword evidence="7" id="KW-1185">Reference proteome</keyword>
<proteinExistence type="predicted"/>
<reference evidence="7" key="1">
    <citation type="journal article" date="2019" name="Int. J. Syst. Evol. Microbiol.">
        <title>The Global Catalogue of Microorganisms (GCM) 10K type strain sequencing project: providing services to taxonomists for standard genome sequencing and annotation.</title>
        <authorList>
            <consortium name="The Broad Institute Genomics Platform"/>
            <consortium name="The Broad Institute Genome Sequencing Center for Infectious Disease"/>
            <person name="Wu L."/>
            <person name="Ma J."/>
        </authorList>
    </citation>
    <scope>NUCLEOTIDE SEQUENCE [LARGE SCALE GENOMIC DNA]</scope>
    <source>
        <strain evidence="7">NBRC 101365</strain>
    </source>
</reference>
<keyword evidence="6" id="KW-0808">Transferase</keyword>
<keyword evidence="2 5" id="KW-0812">Transmembrane</keyword>
<protein>
    <submittedName>
        <fullName evidence="6">Protein-S-isoprenylcysteine methyltransferase</fullName>
    </submittedName>
</protein>
<evidence type="ECO:0000313" key="7">
    <source>
        <dbReference type="Proteomes" id="UP001156882"/>
    </source>
</evidence>
<sequence>MYPGLVLIGLWLAWAISWIIAARWSSKALRVEGGREVLIYRLLMLIGGLILAVPARTSWAVHLWWPDFTGAWLCVLGAFAGFAFCWWARLHLGSLWSGSVTIKADHHIVDTGPYGLVRHPIYSGLILALLATALIKGTLVGFIGVAIILVGIVMKARLEENVLRGDLGPQAYDAYARRVPMLVPFWWL</sequence>
<evidence type="ECO:0000256" key="4">
    <source>
        <dbReference type="ARBA" id="ARBA00023136"/>
    </source>
</evidence>
<dbReference type="GO" id="GO:0008168">
    <property type="term" value="F:methyltransferase activity"/>
    <property type="evidence" value="ECO:0007669"/>
    <property type="project" value="UniProtKB-KW"/>
</dbReference>
<evidence type="ECO:0000313" key="6">
    <source>
        <dbReference type="EMBL" id="GLS20007.1"/>
    </source>
</evidence>